<dbReference type="EMBL" id="SNZF01000002">
    <property type="protein sequence ID" value="TDR37506.1"/>
    <property type="molecule type" value="Genomic_DNA"/>
</dbReference>
<evidence type="ECO:0000256" key="1">
    <source>
        <dbReference type="SAM" id="MobiDB-lite"/>
    </source>
</evidence>
<keyword evidence="2" id="KW-0472">Membrane</keyword>
<evidence type="ECO:0000313" key="4">
    <source>
        <dbReference type="Proteomes" id="UP000294958"/>
    </source>
</evidence>
<gene>
    <name evidence="3" type="ORF">DES43_10250</name>
</gene>
<accession>A0A4R6YK67</accession>
<feature type="transmembrane region" description="Helical" evidence="2">
    <location>
        <begin position="21"/>
        <end position="42"/>
    </location>
</feature>
<dbReference type="Proteomes" id="UP000294958">
    <property type="component" value="Unassembled WGS sequence"/>
</dbReference>
<evidence type="ECO:0000256" key="2">
    <source>
        <dbReference type="SAM" id="Phobius"/>
    </source>
</evidence>
<keyword evidence="2" id="KW-1133">Transmembrane helix</keyword>
<protein>
    <submittedName>
        <fullName evidence="3">Uncharacterized protein</fullName>
    </submittedName>
</protein>
<reference evidence="3 4" key="1">
    <citation type="submission" date="2019-03" db="EMBL/GenBank/DDBJ databases">
        <title>Genomic Encyclopedia of Type Strains, Phase IV (KMG-IV): sequencing the most valuable type-strain genomes for metagenomic binning, comparative biology and taxonomic classification.</title>
        <authorList>
            <person name="Goeker M."/>
        </authorList>
    </citation>
    <scope>NUCLEOTIDE SEQUENCE [LARGE SCALE GENOMIC DNA]</scope>
    <source>
        <strain evidence="3 4">DSM 11603</strain>
    </source>
</reference>
<sequence length="141" mass="15296">MVYTMPESCHKSALRRDRETALSRLVAAVRICGAAGISVMVAGCGNSLTERQDQAVVSALPYDSVPCDTLFMHRDALAAQYGLPLDARPVFVRQPYGVGPLTPDVRSERRRKAEAARGEIDAMNRSLTRRKCAAPAPAVPQ</sequence>
<comment type="caution">
    <text evidence="3">The sequence shown here is derived from an EMBL/GenBank/DDBJ whole genome shotgun (WGS) entry which is preliminary data.</text>
</comment>
<keyword evidence="2" id="KW-0812">Transmembrane</keyword>
<keyword evidence="4" id="KW-1185">Reference proteome</keyword>
<proteinExistence type="predicted"/>
<evidence type="ECO:0000313" key="3">
    <source>
        <dbReference type="EMBL" id="TDR37506.1"/>
    </source>
</evidence>
<organism evidence="3 4">
    <name type="scientific">Aquamicrobium defluvii</name>
    <dbReference type="NCBI Taxonomy" id="69279"/>
    <lineage>
        <taxon>Bacteria</taxon>
        <taxon>Pseudomonadati</taxon>
        <taxon>Pseudomonadota</taxon>
        <taxon>Alphaproteobacteria</taxon>
        <taxon>Hyphomicrobiales</taxon>
        <taxon>Phyllobacteriaceae</taxon>
        <taxon>Aquamicrobium</taxon>
    </lineage>
</organism>
<name>A0A4R6YK67_9HYPH</name>
<feature type="region of interest" description="Disordered" evidence="1">
    <location>
        <begin position="101"/>
        <end position="120"/>
    </location>
</feature>
<feature type="compositionally biased region" description="Basic and acidic residues" evidence="1">
    <location>
        <begin position="105"/>
        <end position="120"/>
    </location>
</feature>
<dbReference type="AlphaFoldDB" id="A0A4R6YK67"/>